<feature type="transmembrane region" description="Helical" evidence="1">
    <location>
        <begin position="25"/>
        <end position="44"/>
    </location>
</feature>
<accession>D2QBA9</accession>
<keyword evidence="1" id="KW-0472">Membrane</keyword>
<dbReference type="KEGG" id="sli:Slin_0017"/>
<reference evidence="2 3" key="1">
    <citation type="journal article" date="2010" name="Stand. Genomic Sci.">
        <title>Complete genome sequence of Spirosoma linguale type strain (1).</title>
        <authorList>
            <person name="Lail K."/>
            <person name="Sikorski J."/>
            <person name="Saunders E."/>
            <person name="Lapidus A."/>
            <person name="Glavina Del Rio T."/>
            <person name="Copeland A."/>
            <person name="Tice H."/>
            <person name="Cheng J.-F."/>
            <person name="Lucas S."/>
            <person name="Nolan M."/>
            <person name="Bruce D."/>
            <person name="Goodwin L."/>
            <person name="Pitluck S."/>
            <person name="Ivanova N."/>
            <person name="Mavromatis K."/>
            <person name="Ovchinnikova G."/>
            <person name="Pati A."/>
            <person name="Chen A."/>
            <person name="Palaniappan K."/>
            <person name="Land M."/>
            <person name="Hauser L."/>
            <person name="Chang Y.-J."/>
            <person name="Jeffries C.D."/>
            <person name="Chain P."/>
            <person name="Brettin T."/>
            <person name="Detter J.C."/>
            <person name="Schuetze A."/>
            <person name="Rohde M."/>
            <person name="Tindall B.J."/>
            <person name="Goeker M."/>
            <person name="Bristow J."/>
            <person name="Eisen J.A."/>
            <person name="Markowitz V."/>
            <person name="Hugenholtz P."/>
            <person name="Kyrpides N.C."/>
            <person name="Klenk H.-P."/>
            <person name="Chen F."/>
        </authorList>
    </citation>
    <scope>NUCLEOTIDE SEQUENCE [LARGE SCALE GENOMIC DNA]</scope>
    <source>
        <strain evidence="3">ATCC 33905 / DSM 74 / LMG 10896 / Claus 1</strain>
    </source>
</reference>
<evidence type="ECO:0000256" key="1">
    <source>
        <dbReference type="SAM" id="Phobius"/>
    </source>
</evidence>
<dbReference type="AlphaFoldDB" id="D2QBA9"/>
<name>D2QBA9_SPILD</name>
<proteinExistence type="predicted"/>
<keyword evidence="1" id="KW-0812">Transmembrane</keyword>
<keyword evidence="3" id="KW-1185">Reference proteome</keyword>
<protein>
    <submittedName>
        <fullName evidence="2">Uncharacterized protein</fullName>
    </submittedName>
</protein>
<dbReference type="STRING" id="504472.Slin_0017"/>
<organism evidence="2 3">
    <name type="scientific">Spirosoma linguale (strain ATCC 33905 / DSM 74 / LMG 10896 / Claus 1)</name>
    <dbReference type="NCBI Taxonomy" id="504472"/>
    <lineage>
        <taxon>Bacteria</taxon>
        <taxon>Pseudomonadati</taxon>
        <taxon>Bacteroidota</taxon>
        <taxon>Cytophagia</taxon>
        <taxon>Cytophagales</taxon>
        <taxon>Cytophagaceae</taxon>
        <taxon>Spirosoma</taxon>
    </lineage>
</organism>
<dbReference type="EMBL" id="CP001769">
    <property type="protein sequence ID" value="ADB36091.1"/>
    <property type="molecule type" value="Genomic_DNA"/>
</dbReference>
<sequence>MGICFCQKNACEIPAIYYNTKAIEVQWDGLIMFILMLSVLYLPVKIYL</sequence>
<dbReference type="Proteomes" id="UP000002028">
    <property type="component" value="Chromosome"/>
</dbReference>
<gene>
    <name evidence="2" type="ordered locus">Slin_0017</name>
</gene>
<evidence type="ECO:0000313" key="3">
    <source>
        <dbReference type="Proteomes" id="UP000002028"/>
    </source>
</evidence>
<keyword evidence="1" id="KW-1133">Transmembrane helix</keyword>
<evidence type="ECO:0000313" key="2">
    <source>
        <dbReference type="EMBL" id="ADB36091.1"/>
    </source>
</evidence>
<dbReference type="HOGENOM" id="CLU_3157954_0_0_10"/>